<feature type="chain" id="PRO_5047519836" description="Encoded protein" evidence="2">
    <location>
        <begin position="25"/>
        <end position="334"/>
    </location>
</feature>
<protein>
    <recommendedName>
        <fullName evidence="5">Encoded protein</fullName>
    </recommendedName>
</protein>
<keyword evidence="2" id="KW-0732">Signal</keyword>
<comment type="caution">
    <text evidence="3">The sequence shown here is derived from an EMBL/GenBank/DDBJ whole genome shotgun (WGS) entry which is preliminary data.</text>
</comment>
<proteinExistence type="predicted"/>
<dbReference type="Proteomes" id="UP000815325">
    <property type="component" value="Unassembled WGS sequence"/>
</dbReference>
<feature type="signal peptide" evidence="2">
    <location>
        <begin position="1"/>
        <end position="24"/>
    </location>
</feature>
<organism evidence="3 4">
    <name type="scientific">Dunaliella salina</name>
    <name type="common">Green alga</name>
    <name type="synonym">Protococcus salinus</name>
    <dbReference type="NCBI Taxonomy" id="3046"/>
    <lineage>
        <taxon>Eukaryota</taxon>
        <taxon>Viridiplantae</taxon>
        <taxon>Chlorophyta</taxon>
        <taxon>core chlorophytes</taxon>
        <taxon>Chlorophyceae</taxon>
        <taxon>CS clade</taxon>
        <taxon>Chlamydomonadales</taxon>
        <taxon>Dunaliellaceae</taxon>
        <taxon>Dunaliella</taxon>
    </lineage>
</organism>
<keyword evidence="4" id="KW-1185">Reference proteome</keyword>
<name>A0ABQ7GCX4_DUNSA</name>
<gene>
    <name evidence="3" type="ORF">DUNSADRAFT_11667</name>
</gene>
<accession>A0ABQ7GCX4</accession>
<evidence type="ECO:0000313" key="3">
    <source>
        <dbReference type="EMBL" id="KAF5832440.1"/>
    </source>
</evidence>
<dbReference type="EMBL" id="MU069873">
    <property type="protein sequence ID" value="KAF5832440.1"/>
    <property type="molecule type" value="Genomic_DNA"/>
</dbReference>
<evidence type="ECO:0000256" key="1">
    <source>
        <dbReference type="SAM" id="MobiDB-lite"/>
    </source>
</evidence>
<evidence type="ECO:0000313" key="4">
    <source>
        <dbReference type="Proteomes" id="UP000815325"/>
    </source>
</evidence>
<feature type="region of interest" description="Disordered" evidence="1">
    <location>
        <begin position="257"/>
        <end position="294"/>
    </location>
</feature>
<reference evidence="3" key="1">
    <citation type="submission" date="2017-08" db="EMBL/GenBank/DDBJ databases">
        <authorList>
            <person name="Polle J.E."/>
            <person name="Barry K."/>
            <person name="Cushman J."/>
            <person name="Schmutz J."/>
            <person name="Tran D."/>
            <person name="Hathwaick L.T."/>
            <person name="Yim W.C."/>
            <person name="Jenkins J."/>
            <person name="Mckie-Krisberg Z.M."/>
            <person name="Prochnik S."/>
            <person name="Lindquist E."/>
            <person name="Dockter R.B."/>
            <person name="Adam C."/>
            <person name="Molina H."/>
            <person name="Bunkerborg J."/>
            <person name="Jin E."/>
            <person name="Buchheim M."/>
            <person name="Magnuson J."/>
        </authorList>
    </citation>
    <scope>NUCLEOTIDE SEQUENCE</scope>
    <source>
        <strain evidence="3">CCAP 19/18</strain>
    </source>
</reference>
<feature type="compositionally biased region" description="Basic and acidic residues" evidence="1">
    <location>
        <begin position="274"/>
        <end position="283"/>
    </location>
</feature>
<sequence length="334" mass="36058">MLRGQGCICALLLDLLVASSSLEGENQQFLNAADTKTVSSLLQLSPRVVGPNPAASKLEQEEWRTSCIAATGARDAHIRLVPGDQKAGRGAAAAILLHASVPNPHCIGQCNWQLSRPLTRKTNFHLKHPGWNKASFVLNISNSKDDNWEEGVISAGWLVRGQNIIHLPPAFSAAAQTQQPLTISIFCQGPGSAWLCQPLPSRVMISMLVDEKRAASSLDDNSTVFTLKDVPSIFPGHVHTAEVLVLDPYADRFSTHKAEADPEHMGNGSVSDRGPAELRRRQPDSGGQHVSMPKQQGGLWAGRVGLVLWIIGVGWARDFAARQCLPGCERTPGK</sequence>
<evidence type="ECO:0000256" key="2">
    <source>
        <dbReference type="SAM" id="SignalP"/>
    </source>
</evidence>
<evidence type="ECO:0008006" key="5">
    <source>
        <dbReference type="Google" id="ProtNLM"/>
    </source>
</evidence>